<sequence length="213" mass="24354">MKNKFKLRKDSIISIIASILIVVIFNLLFYHKMPAELPTHWNFQGQADDYSSKFHAMVVIQGFLVLMNAFLCFMLDSDPKNKKQFNLVMTISKLSMPAIMLLIYIITVMAGFGREVKVSTILPIFIGLLFIAIGNYLPKIKRNYTMGIKLPWTLNSDENWRRTHRLGGICFVIIGLCIILSVFLKSEIVFLVPLFLGAIIPAVYSYYLYTKGI</sequence>
<evidence type="ECO:0000313" key="3">
    <source>
        <dbReference type="EMBL" id="KXA28873.1"/>
    </source>
</evidence>
<keyword evidence="1" id="KW-0812">Transmembrane</keyword>
<feature type="transmembrane region" description="Helical" evidence="1">
    <location>
        <begin position="87"/>
        <end position="112"/>
    </location>
</feature>
<feature type="transmembrane region" description="Helical" evidence="1">
    <location>
        <begin position="118"/>
        <end position="137"/>
    </location>
</feature>
<keyword evidence="1" id="KW-1133">Transmembrane helix</keyword>
<feature type="transmembrane region" description="Helical" evidence="1">
    <location>
        <begin position="54"/>
        <end position="75"/>
    </location>
</feature>
<dbReference type="InterPro" id="IPR012867">
    <property type="entry name" value="DUF1648"/>
</dbReference>
<dbReference type="InterPro" id="IPR025962">
    <property type="entry name" value="SdpI/YhfL"/>
</dbReference>
<proteinExistence type="predicted"/>
<comment type="caution">
    <text evidence="3">The sequence shown here is derived from an EMBL/GenBank/DDBJ whole genome shotgun (WGS) entry which is preliminary data.</text>
</comment>
<keyword evidence="1" id="KW-0472">Membrane</keyword>
<evidence type="ECO:0000313" key="4">
    <source>
        <dbReference type="Proteomes" id="UP000070174"/>
    </source>
</evidence>
<reference evidence="3 4" key="1">
    <citation type="submission" date="2016-01" db="EMBL/GenBank/DDBJ databases">
        <authorList>
            <person name="Oliw E.H."/>
        </authorList>
    </citation>
    <scope>NUCLEOTIDE SEQUENCE [LARGE SCALE GENOMIC DNA]</scope>
    <source>
        <strain evidence="3 4">CMW7756A</strain>
    </source>
</reference>
<dbReference type="PANTHER" id="PTHR37810">
    <property type="entry name" value="IMMUNITY PROTEIN SDPI"/>
    <property type="match status" value="1"/>
</dbReference>
<organism evidence="3">
    <name type="scientific">Peptoniphilus harei</name>
    <dbReference type="NCBI Taxonomy" id="54005"/>
    <lineage>
        <taxon>Bacteria</taxon>
        <taxon>Bacillati</taxon>
        <taxon>Bacillota</taxon>
        <taxon>Tissierellia</taxon>
        <taxon>Tissierellales</taxon>
        <taxon>Peptoniphilaceae</taxon>
        <taxon>Peptoniphilus</taxon>
    </lineage>
</organism>
<dbReference type="InterPro" id="IPR026272">
    <property type="entry name" value="SdpI"/>
</dbReference>
<feature type="transmembrane region" description="Helical" evidence="1">
    <location>
        <begin position="166"/>
        <end position="184"/>
    </location>
</feature>
<dbReference type="PATRIC" id="fig|54005.3.peg.1468"/>
<dbReference type="PIRSF" id="PIRSF038959">
    <property type="entry name" value="SdpI"/>
    <property type="match status" value="1"/>
</dbReference>
<evidence type="ECO:0000256" key="1">
    <source>
        <dbReference type="SAM" id="Phobius"/>
    </source>
</evidence>
<dbReference type="Pfam" id="PF07853">
    <property type="entry name" value="DUF1648"/>
    <property type="match status" value="1"/>
</dbReference>
<dbReference type="RefSeq" id="WP_060800515.1">
    <property type="nucleotide sequence ID" value="NZ_KQ957105.1"/>
</dbReference>
<dbReference type="Pfam" id="PF13630">
    <property type="entry name" value="SdpI"/>
    <property type="match status" value="1"/>
</dbReference>
<dbReference type="PANTHER" id="PTHR37810:SF5">
    <property type="entry name" value="IMMUNITY PROTEIN SDPI"/>
    <property type="match status" value="1"/>
</dbReference>
<protein>
    <recommendedName>
        <fullName evidence="2">DUF1648 domain-containing protein</fullName>
    </recommendedName>
</protein>
<accession>A0A133PK63</accession>
<feature type="domain" description="DUF1648" evidence="2">
    <location>
        <begin position="19"/>
        <end position="61"/>
    </location>
</feature>
<dbReference type="GO" id="GO:0009636">
    <property type="term" value="P:response to toxic substance"/>
    <property type="evidence" value="ECO:0007669"/>
    <property type="project" value="TreeGrafter"/>
</dbReference>
<dbReference type="Proteomes" id="UP000070174">
    <property type="component" value="Unassembled WGS sequence"/>
</dbReference>
<dbReference type="AlphaFoldDB" id="A0A133PK63"/>
<dbReference type="EMBL" id="LRQE01000039">
    <property type="protein sequence ID" value="KXA28873.1"/>
    <property type="molecule type" value="Genomic_DNA"/>
</dbReference>
<gene>
    <name evidence="3" type="ORF">HMPREF3229_01505</name>
</gene>
<name>A0A133PK63_9FIRM</name>
<feature type="transmembrane region" description="Helical" evidence="1">
    <location>
        <begin position="12"/>
        <end position="31"/>
    </location>
</feature>
<evidence type="ECO:0000259" key="2">
    <source>
        <dbReference type="Pfam" id="PF07853"/>
    </source>
</evidence>
<feature type="transmembrane region" description="Helical" evidence="1">
    <location>
        <begin position="190"/>
        <end position="209"/>
    </location>
</feature>